<gene>
    <name evidence="2" type="ORF">E1750_06355</name>
</gene>
<dbReference type="InterPro" id="IPR024311">
    <property type="entry name" value="Lipocalin-like"/>
</dbReference>
<dbReference type="Pfam" id="PF13648">
    <property type="entry name" value="Lipocalin_4"/>
    <property type="match status" value="1"/>
</dbReference>
<dbReference type="OrthoDB" id="1143855at2"/>
<evidence type="ECO:0000313" key="3">
    <source>
        <dbReference type="Proteomes" id="UP000291124"/>
    </source>
</evidence>
<keyword evidence="3" id="KW-1185">Reference proteome</keyword>
<proteinExistence type="predicted"/>
<dbReference type="Proteomes" id="UP000291124">
    <property type="component" value="Chromosome"/>
</dbReference>
<protein>
    <recommendedName>
        <fullName evidence="1">Lipocalin-like domain-containing protein</fullName>
    </recommendedName>
</protein>
<evidence type="ECO:0000313" key="2">
    <source>
        <dbReference type="EMBL" id="QBN18443.1"/>
    </source>
</evidence>
<accession>A0A4P6YDI7</accession>
<dbReference type="PROSITE" id="PS51257">
    <property type="entry name" value="PROKAR_LIPOPROTEIN"/>
    <property type="match status" value="1"/>
</dbReference>
<dbReference type="KEGG" id="fnk:E1750_06355"/>
<dbReference type="AlphaFoldDB" id="A0A4P6YDI7"/>
<reference evidence="3" key="1">
    <citation type="submission" date="2019-03" db="EMBL/GenBank/DDBJ databases">
        <title>Flavobacterium sp.</title>
        <authorList>
            <person name="Kim H."/>
        </authorList>
    </citation>
    <scope>NUCLEOTIDE SEQUENCE [LARGE SCALE GENOMIC DNA]</scope>
    <source>
        <strain evidence="3">GS13</strain>
    </source>
</reference>
<sequence>MKNTVCILFLSLLFVSCQQKINPSAISKINGYWEIEKVVFEEGEDKNYTVNESYDYFEIDANNNGFRKKVMPQLDGTFVVNDTQENLKIRFANDKVFFDYNTPYAKWSEELIAVSEEKLVFKNTEDKEYHYKKATPINILGDGKKTK</sequence>
<name>A0A4P6YDI7_9FLAO</name>
<evidence type="ECO:0000259" key="1">
    <source>
        <dbReference type="Pfam" id="PF13648"/>
    </source>
</evidence>
<dbReference type="RefSeq" id="WP_133275970.1">
    <property type="nucleotide sequence ID" value="NZ_CP037933.1"/>
</dbReference>
<dbReference type="EMBL" id="CP037933">
    <property type="protein sequence ID" value="QBN18443.1"/>
    <property type="molecule type" value="Genomic_DNA"/>
</dbReference>
<feature type="domain" description="Lipocalin-like" evidence="1">
    <location>
        <begin position="29"/>
        <end position="121"/>
    </location>
</feature>
<organism evidence="2 3">
    <name type="scientific">Flavobacterium nackdongense</name>
    <dbReference type="NCBI Taxonomy" id="2547394"/>
    <lineage>
        <taxon>Bacteria</taxon>
        <taxon>Pseudomonadati</taxon>
        <taxon>Bacteroidota</taxon>
        <taxon>Flavobacteriia</taxon>
        <taxon>Flavobacteriales</taxon>
        <taxon>Flavobacteriaceae</taxon>
        <taxon>Flavobacterium</taxon>
    </lineage>
</organism>